<dbReference type="InterPro" id="IPR027417">
    <property type="entry name" value="P-loop_NTPase"/>
</dbReference>
<feature type="domain" description="ATPase AAA-type core" evidence="3">
    <location>
        <begin position="238"/>
        <end position="334"/>
    </location>
</feature>
<name>A0A4R6RTI9_9MICO</name>
<gene>
    <name evidence="4" type="ORF">EDF62_3411</name>
</gene>
<dbReference type="GO" id="GO:0009432">
    <property type="term" value="P:SOS response"/>
    <property type="evidence" value="ECO:0007669"/>
    <property type="project" value="UniProtKB-KW"/>
</dbReference>
<feature type="domain" description="Endonuclease GajA/Old nuclease/RecF-like AAA" evidence="2">
    <location>
        <begin position="1"/>
        <end position="46"/>
    </location>
</feature>
<evidence type="ECO:0000259" key="3">
    <source>
        <dbReference type="Pfam" id="PF13304"/>
    </source>
</evidence>
<accession>A0A4R6RTI9</accession>
<dbReference type="Proteomes" id="UP000295601">
    <property type="component" value="Unassembled WGS sequence"/>
</dbReference>
<dbReference type="Pfam" id="PF13175">
    <property type="entry name" value="AAA_15"/>
    <property type="match status" value="1"/>
</dbReference>
<dbReference type="EMBL" id="SNYA01000010">
    <property type="protein sequence ID" value="TDP89326.1"/>
    <property type="molecule type" value="Genomic_DNA"/>
</dbReference>
<keyword evidence="1" id="KW-0742">SOS response</keyword>
<evidence type="ECO:0000259" key="2">
    <source>
        <dbReference type="Pfam" id="PF13175"/>
    </source>
</evidence>
<dbReference type="Pfam" id="PF13304">
    <property type="entry name" value="AAA_21"/>
    <property type="match status" value="1"/>
</dbReference>
<evidence type="ECO:0000313" key="4">
    <source>
        <dbReference type="EMBL" id="TDP89326.1"/>
    </source>
</evidence>
<comment type="caution">
    <text evidence="4">The sequence shown here is derived from an EMBL/GenBank/DDBJ whole genome shotgun (WGS) entry which is preliminary data.</text>
</comment>
<dbReference type="SUPFAM" id="SSF52540">
    <property type="entry name" value="P-loop containing nucleoside triphosphate hydrolases"/>
    <property type="match status" value="1"/>
</dbReference>
<dbReference type="PIRSF" id="PIRSF029347">
    <property type="entry name" value="RecF"/>
    <property type="match status" value="1"/>
</dbReference>
<dbReference type="PANTHER" id="PTHR32182">
    <property type="entry name" value="DNA REPLICATION AND REPAIR PROTEIN RECF"/>
    <property type="match status" value="1"/>
</dbReference>
<keyword evidence="5" id="KW-1185">Reference proteome</keyword>
<dbReference type="OrthoDB" id="104167at2"/>
<dbReference type="GO" id="GO:0006302">
    <property type="term" value="P:double-strand break repair"/>
    <property type="evidence" value="ECO:0007669"/>
    <property type="project" value="TreeGrafter"/>
</dbReference>
<dbReference type="GO" id="GO:0000731">
    <property type="term" value="P:DNA synthesis involved in DNA repair"/>
    <property type="evidence" value="ECO:0007669"/>
    <property type="project" value="TreeGrafter"/>
</dbReference>
<dbReference type="GO" id="GO:0016887">
    <property type="term" value="F:ATP hydrolysis activity"/>
    <property type="evidence" value="ECO:0007669"/>
    <property type="project" value="InterPro"/>
</dbReference>
<protein>
    <submittedName>
        <fullName evidence="4">Putative ATPase</fullName>
    </submittedName>
</protein>
<sequence>MIRTLAIENYRSLREVTLDLAQLTVVTGANGTGKSNVYRALRLLADVIREGALNSLVAEGGLRSALYAGDRDTSKPVALRLGIATDDLSYAIDLGLPQLPALSVPGVSRVLDPEVKNETAWHGPILRPSAIFAERRSLAVRLRNDAGALAVSDWRVRESESMLATLASPTETPELFALRESARRWRFYDHLRTDPDAPARRPGPVSFTPVLDPLGGNLPGALATVLGIGDGDRLQRAISDAFDGASVTLEGDDFGIGRVCFRQPELKRSVSAAELSDGTLRFILLATALLTPRPPELLVLNEPEGSLHPSLLPALARLIINAARESQIIVVTHAEPLVRALADESKQIQLLKPGGDTHIDGQLRFEGPAWHWPKR</sequence>
<proteinExistence type="predicted"/>
<dbReference type="RefSeq" id="WP_133617892.1">
    <property type="nucleotide sequence ID" value="NZ_SNYA01000010.1"/>
</dbReference>
<dbReference type="InterPro" id="IPR014555">
    <property type="entry name" value="RecF-like"/>
</dbReference>
<organism evidence="4 5">
    <name type="scientific">Leucobacter luti</name>
    <dbReference type="NCBI Taxonomy" id="340320"/>
    <lineage>
        <taxon>Bacteria</taxon>
        <taxon>Bacillati</taxon>
        <taxon>Actinomycetota</taxon>
        <taxon>Actinomycetes</taxon>
        <taxon>Micrococcales</taxon>
        <taxon>Microbacteriaceae</taxon>
        <taxon>Leucobacter</taxon>
    </lineage>
</organism>
<dbReference type="InterPro" id="IPR003959">
    <property type="entry name" value="ATPase_AAA_core"/>
</dbReference>
<dbReference type="GO" id="GO:0005524">
    <property type="term" value="F:ATP binding"/>
    <property type="evidence" value="ECO:0007669"/>
    <property type="project" value="InterPro"/>
</dbReference>
<dbReference type="CDD" id="cd00267">
    <property type="entry name" value="ABC_ATPase"/>
    <property type="match status" value="1"/>
</dbReference>
<dbReference type="Gene3D" id="3.40.50.300">
    <property type="entry name" value="P-loop containing nucleotide triphosphate hydrolases"/>
    <property type="match status" value="2"/>
</dbReference>
<dbReference type="InterPro" id="IPR041685">
    <property type="entry name" value="AAA_GajA/Old/RecF-like"/>
</dbReference>
<dbReference type="AlphaFoldDB" id="A0A4R6RTI9"/>
<dbReference type="FunFam" id="3.40.50.300:FF:002708">
    <property type="entry name" value="FeS assembly ATPase SufC"/>
    <property type="match status" value="1"/>
</dbReference>
<reference evidence="4 5" key="1">
    <citation type="submission" date="2019-03" db="EMBL/GenBank/DDBJ databases">
        <title>Genomic analyses of the natural microbiome of Caenorhabditis elegans.</title>
        <authorList>
            <person name="Samuel B."/>
        </authorList>
    </citation>
    <scope>NUCLEOTIDE SEQUENCE [LARGE SCALE GENOMIC DNA]</scope>
    <source>
        <strain evidence="4 5">JUb18</strain>
    </source>
</reference>
<keyword evidence="1" id="KW-0227">DNA damage</keyword>
<dbReference type="PANTHER" id="PTHR32182:SF25">
    <property type="entry name" value="SLR1056 PROTEIN"/>
    <property type="match status" value="1"/>
</dbReference>
<evidence type="ECO:0000313" key="5">
    <source>
        <dbReference type="Proteomes" id="UP000295601"/>
    </source>
</evidence>
<evidence type="ECO:0000256" key="1">
    <source>
        <dbReference type="ARBA" id="ARBA00023236"/>
    </source>
</evidence>